<dbReference type="Proteomes" id="UP000238701">
    <property type="component" value="Unassembled WGS sequence"/>
</dbReference>
<gene>
    <name evidence="2" type="ORF">SBA1_680019</name>
</gene>
<feature type="compositionally biased region" description="Basic and acidic residues" evidence="1">
    <location>
        <begin position="325"/>
        <end position="335"/>
    </location>
</feature>
<evidence type="ECO:0000313" key="3">
    <source>
        <dbReference type="Proteomes" id="UP000238701"/>
    </source>
</evidence>
<protein>
    <submittedName>
        <fullName evidence="2">Putative membrane protein</fullName>
    </submittedName>
</protein>
<accession>A0A2U3L4C2</accession>
<organism evidence="2 3">
    <name type="scientific">Candidatus Sulfotelmatobacter kueseliae</name>
    <dbReference type="NCBI Taxonomy" id="2042962"/>
    <lineage>
        <taxon>Bacteria</taxon>
        <taxon>Pseudomonadati</taxon>
        <taxon>Acidobacteriota</taxon>
        <taxon>Terriglobia</taxon>
        <taxon>Terriglobales</taxon>
        <taxon>Candidatus Korobacteraceae</taxon>
        <taxon>Candidatus Sulfotelmatobacter</taxon>
    </lineage>
</organism>
<dbReference type="InterPro" id="IPR024447">
    <property type="entry name" value="YXWGXW_rpt"/>
</dbReference>
<sequence>MKMNRSIVRWLLLAVVVTSLSAASFGQIAVGISVRIGPPALPVYAQPMVPGPGYMWTPGYWAWNDDGGYYWVPGTWVMAPVGMYWTPGYWGWSGGLYMWNAGYWGPHIGFYGGINYGFGYGGVGFAGGEWRGGGLYYNRSVTNVSVTNVTNVYNKTVIVNNTTVNNVSYNGGTGGVTARPTPQEQAATNEPHTAPLAAQTQHETLAGQNRQNWASVNQGRPAIAATARPGDFSSHSVIPARAAGGEYHAPAMSPAEARGPSTPMNSHSNQGFRPFTPPNSNNPQNKTATGTPASTPAHNAPQANTSKPAPPAPKKSSPPPPPQHKQSEPKEHGKF</sequence>
<name>A0A2U3L4C2_9BACT</name>
<feature type="compositionally biased region" description="Pro residues" evidence="1">
    <location>
        <begin position="308"/>
        <end position="323"/>
    </location>
</feature>
<dbReference type="EMBL" id="OMOD01000164">
    <property type="protein sequence ID" value="SPF46765.1"/>
    <property type="molecule type" value="Genomic_DNA"/>
</dbReference>
<dbReference type="OrthoDB" id="983175at2"/>
<evidence type="ECO:0000313" key="2">
    <source>
        <dbReference type="EMBL" id="SPF46765.1"/>
    </source>
</evidence>
<feature type="compositionally biased region" description="Polar residues" evidence="1">
    <location>
        <begin position="278"/>
        <end position="305"/>
    </location>
</feature>
<proteinExistence type="predicted"/>
<reference evidence="3" key="1">
    <citation type="submission" date="2018-02" db="EMBL/GenBank/DDBJ databases">
        <authorList>
            <person name="Hausmann B."/>
        </authorList>
    </citation>
    <scope>NUCLEOTIDE SEQUENCE [LARGE SCALE GENOMIC DNA]</scope>
    <source>
        <strain evidence="3">Peat soil MAG SbA1</strain>
    </source>
</reference>
<dbReference type="Pfam" id="PF12779">
    <property type="entry name" value="WXXGXW"/>
    <property type="match status" value="2"/>
</dbReference>
<dbReference type="AlphaFoldDB" id="A0A2U3L4C2"/>
<feature type="region of interest" description="Disordered" evidence="1">
    <location>
        <begin position="250"/>
        <end position="335"/>
    </location>
</feature>
<feature type="compositionally biased region" description="Polar residues" evidence="1">
    <location>
        <begin position="262"/>
        <end position="271"/>
    </location>
</feature>
<evidence type="ECO:0000256" key="1">
    <source>
        <dbReference type="SAM" id="MobiDB-lite"/>
    </source>
</evidence>